<evidence type="ECO:0000256" key="1">
    <source>
        <dbReference type="SAM" id="Phobius"/>
    </source>
</evidence>
<proteinExistence type="predicted"/>
<dbReference type="RefSeq" id="WP_011901731.1">
    <property type="nucleotide sequence ID" value="NZ_JAAVJF010000004.1"/>
</dbReference>
<name>A0A7L4PEY1_9CREN</name>
<feature type="transmembrane region" description="Helical" evidence="1">
    <location>
        <begin position="80"/>
        <end position="97"/>
    </location>
</feature>
<keyword evidence="1" id="KW-1133">Transmembrane helix</keyword>
<evidence type="ECO:0000313" key="2">
    <source>
        <dbReference type="EMBL" id="NYR16146.1"/>
    </source>
</evidence>
<sequence>MEYLVLMGVVGLAWLILATRDNIYASLLLAGLGLTAAFGVFLHLGELGFILTALVYIVASLTLVIVAASTLGDVQKTVEMRGVALAALASFALLLAFPSATTQKVAQGFDLTILPLAAVLAAYVLKIAFEITT</sequence>
<accession>A0A7L4PEY1</accession>
<dbReference type="EMBL" id="JAAVJF010000004">
    <property type="protein sequence ID" value="NYR16146.1"/>
    <property type="molecule type" value="Genomic_DNA"/>
</dbReference>
<keyword evidence="1" id="KW-0472">Membrane</keyword>
<feature type="transmembrane region" description="Helical" evidence="1">
    <location>
        <begin position="109"/>
        <end position="129"/>
    </location>
</feature>
<reference evidence="2 3" key="1">
    <citation type="journal article" date="2020" name="Nat. Commun.">
        <title>The structures of two archaeal type IV pili illuminate evolutionary relationships.</title>
        <authorList>
            <person name="Wang F."/>
            <person name="Baquero D.P."/>
            <person name="Su Z."/>
            <person name="Beltran L.C."/>
            <person name="Prangishvili D."/>
            <person name="Krupovic M."/>
            <person name="Egelman E.H."/>
        </authorList>
    </citation>
    <scope>NUCLEOTIDE SEQUENCE [LARGE SCALE GENOMIC DNA]</scope>
    <source>
        <strain evidence="2 3">2GA</strain>
    </source>
</reference>
<feature type="transmembrane region" description="Helical" evidence="1">
    <location>
        <begin position="49"/>
        <end position="68"/>
    </location>
</feature>
<keyword evidence="1" id="KW-0812">Transmembrane</keyword>
<keyword evidence="3" id="KW-1185">Reference proteome</keyword>
<evidence type="ECO:0000313" key="3">
    <source>
        <dbReference type="Proteomes" id="UP000554766"/>
    </source>
</evidence>
<dbReference type="OMA" id="DLEQRAM"/>
<organism evidence="2 3">
    <name type="scientific">Pyrobaculum arsenaticum</name>
    <dbReference type="NCBI Taxonomy" id="121277"/>
    <lineage>
        <taxon>Archaea</taxon>
        <taxon>Thermoproteota</taxon>
        <taxon>Thermoprotei</taxon>
        <taxon>Thermoproteales</taxon>
        <taxon>Thermoproteaceae</taxon>
        <taxon>Pyrobaculum</taxon>
    </lineage>
</organism>
<dbReference type="Proteomes" id="UP000554766">
    <property type="component" value="Unassembled WGS sequence"/>
</dbReference>
<gene>
    <name evidence="2" type="ORF">HC235_09440</name>
</gene>
<dbReference type="GeneID" id="5055021"/>
<comment type="caution">
    <text evidence="2">The sequence shown here is derived from an EMBL/GenBank/DDBJ whole genome shotgun (WGS) entry which is preliminary data.</text>
</comment>
<dbReference type="AlphaFoldDB" id="A0A7L4PEY1"/>
<feature type="transmembrane region" description="Helical" evidence="1">
    <location>
        <begin position="23"/>
        <end position="42"/>
    </location>
</feature>
<protein>
    <submittedName>
        <fullName evidence="2">Uncharacterized protein</fullName>
    </submittedName>
</protein>